<comment type="similarity">
    <text evidence="1">Belongs to the UPF0098 family.</text>
</comment>
<organism evidence="2 3">
    <name type="scientific">Bifidobacterium aquikefiri</name>
    <dbReference type="NCBI Taxonomy" id="1653207"/>
    <lineage>
        <taxon>Bacteria</taxon>
        <taxon>Bacillati</taxon>
        <taxon>Actinomycetota</taxon>
        <taxon>Actinomycetes</taxon>
        <taxon>Bifidobacteriales</taxon>
        <taxon>Bifidobacteriaceae</taxon>
        <taxon>Bifidobacterium</taxon>
    </lineage>
</organism>
<evidence type="ECO:0000256" key="1">
    <source>
        <dbReference type="ARBA" id="ARBA00007120"/>
    </source>
</evidence>
<protein>
    <submittedName>
        <fullName evidence="2">Raf-like protein</fullName>
    </submittedName>
</protein>
<accession>A0A261G3U4</accession>
<sequence>MRIQTDFSIIPDKYAKQAPEELKIDGTPILSFPFTVTDLSKNALYLHWIFVDPDSIPVCGFQWNHWAAANVPIAALESSTAGSVSVPEDFSRKVEIIAPEAMQGKNSEASALLGHKNPKITTGYVGPTPPDADHDYHLIVWATAAPLKRLSQGFWFNELERDIRNAQEAPERADIFLVGKA</sequence>
<dbReference type="SUPFAM" id="SSF49777">
    <property type="entry name" value="PEBP-like"/>
    <property type="match status" value="1"/>
</dbReference>
<dbReference type="InterPro" id="IPR036610">
    <property type="entry name" value="PEBP-like_sf"/>
</dbReference>
<gene>
    <name evidence="2" type="ORF">BAQU_1402</name>
</gene>
<dbReference type="InterPro" id="IPR008914">
    <property type="entry name" value="PEBP"/>
</dbReference>
<comment type="caution">
    <text evidence="2">The sequence shown here is derived from an EMBL/GenBank/DDBJ whole genome shotgun (WGS) entry which is preliminary data.</text>
</comment>
<dbReference type="OrthoDB" id="9797506at2"/>
<evidence type="ECO:0000313" key="3">
    <source>
        <dbReference type="Proteomes" id="UP000216451"/>
    </source>
</evidence>
<proteinExistence type="inferred from homology"/>
<dbReference type="NCBIfam" id="TIGR00481">
    <property type="entry name" value="YbhB/YbcL family Raf kinase inhibitor-like protein"/>
    <property type="match status" value="1"/>
</dbReference>
<dbReference type="Pfam" id="PF01161">
    <property type="entry name" value="PBP"/>
    <property type="match status" value="1"/>
</dbReference>
<keyword evidence="3" id="KW-1185">Reference proteome</keyword>
<dbReference type="AlphaFoldDB" id="A0A261G3U4"/>
<reference evidence="2 3" key="1">
    <citation type="journal article" date="2017" name="BMC Genomics">
        <title>Comparative genomic and phylogenomic analyses of the Bifidobacteriaceae family.</title>
        <authorList>
            <person name="Lugli G.A."/>
            <person name="Milani C."/>
            <person name="Turroni F."/>
            <person name="Duranti S."/>
            <person name="Mancabelli L."/>
            <person name="Mangifesta M."/>
            <person name="Ferrario C."/>
            <person name="Modesto M."/>
            <person name="Mattarelli P."/>
            <person name="Jiri K."/>
            <person name="van Sinderen D."/>
            <person name="Ventura M."/>
        </authorList>
    </citation>
    <scope>NUCLEOTIDE SEQUENCE [LARGE SCALE GENOMIC DNA]</scope>
    <source>
        <strain evidence="2 3">LMG 28769</strain>
    </source>
</reference>
<evidence type="ECO:0000313" key="2">
    <source>
        <dbReference type="EMBL" id="OZG66068.1"/>
    </source>
</evidence>
<dbReference type="RefSeq" id="WP_094694189.1">
    <property type="nucleotide sequence ID" value="NZ_CALENZ010000024.1"/>
</dbReference>
<dbReference type="Gene3D" id="3.90.280.10">
    <property type="entry name" value="PEBP-like"/>
    <property type="match status" value="1"/>
</dbReference>
<dbReference type="CDD" id="cd00865">
    <property type="entry name" value="PEBP_bact_arch"/>
    <property type="match status" value="1"/>
</dbReference>
<dbReference type="Proteomes" id="UP000216451">
    <property type="component" value="Unassembled WGS sequence"/>
</dbReference>
<dbReference type="EMBL" id="MWXA01000006">
    <property type="protein sequence ID" value="OZG66068.1"/>
    <property type="molecule type" value="Genomic_DNA"/>
</dbReference>
<dbReference type="GeneID" id="98296069"/>
<dbReference type="InterPro" id="IPR005247">
    <property type="entry name" value="YbhB_YbcL/LppC-like"/>
</dbReference>
<name>A0A261G3U4_9BIFI</name>